<dbReference type="AlphaFoldDB" id="A0AAE1FY09"/>
<feature type="compositionally biased region" description="Low complexity" evidence="1">
    <location>
        <begin position="56"/>
        <end position="73"/>
    </location>
</feature>
<evidence type="ECO:0000313" key="3">
    <source>
        <dbReference type="Proteomes" id="UP001286313"/>
    </source>
</evidence>
<comment type="caution">
    <text evidence="2">The sequence shown here is derived from an EMBL/GenBank/DDBJ whole genome shotgun (WGS) entry which is preliminary data.</text>
</comment>
<name>A0AAE1FY09_PETCI</name>
<proteinExistence type="predicted"/>
<dbReference type="Proteomes" id="UP001286313">
    <property type="component" value="Unassembled WGS sequence"/>
</dbReference>
<reference evidence="2" key="1">
    <citation type="submission" date="2023-10" db="EMBL/GenBank/DDBJ databases">
        <title>Genome assemblies of two species of porcelain crab, Petrolisthes cinctipes and Petrolisthes manimaculis (Anomura: Porcellanidae).</title>
        <authorList>
            <person name="Angst P."/>
        </authorList>
    </citation>
    <scope>NUCLEOTIDE SEQUENCE</scope>
    <source>
        <strain evidence="2">PB745_01</strain>
        <tissue evidence="2">Gill</tissue>
    </source>
</reference>
<protein>
    <submittedName>
        <fullName evidence="2">Uncharacterized protein</fullName>
    </submittedName>
</protein>
<gene>
    <name evidence="2" type="ORF">Pcinc_013860</name>
</gene>
<organism evidence="2 3">
    <name type="scientific">Petrolisthes cinctipes</name>
    <name type="common">Flat porcelain crab</name>
    <dbReference type="NCBI Taxonomy" id="88211"/>
    <lineage>
        <taxon>Eukaryota</taxon>
        <taxon>Metazoa</taxon>
        <taxon>Ecdysozoa</taxon>
        <taxon>Arthropoda</taxon>
        <taxon>Crustacea</taxon>
        <taxon>Multicrustacea</taxon>
        <taxon>Malacostraca</taxon>
        <taxon>Eumalacostraca</taxon>
        <taxon>Eucarida</taxon>
        <taxon>Decapoda</taxon>
        <taxon>Pleocyemata</taxon>
        <taxon>Anomura</taxon>
        <taxon>Galatheoidea</taxon>
        <taxon>Porcellanidae</taxon>
        <taxon>Petrolisthes</taxon>
    </lineage>
</organism>
<evidence type="ECO:0000256" key="1">
    <source>
        <dbReference type="SAM" id="MobiDB-lite"/>
    </source>
</evidence>
<accession>A0AAE1FY09</accession>
<evidence type="ECO:0000313" key="2">
    <source>
        <dbReference type="EMBL" id="KAK3881705.1"/>
    </source>
</evidence>
<keyword evidence="3" id="KW-1185">Reference proteome</keyword>
<dbReference type="EMBL" id="JAWQEG010001182">
    <property type="protein sequence ID" value="KAK3881705.1"/>
    <property type="molecule type" value="Genomic_DNA"/>
</dbReference>
<sequence>MTNCCSKYSMSKFRTMRRGEGKDVRVYVYPGSPPAQPSPARTLLTCPTSPLTRVHTPTIPSSASPTLPLPATSDSVRPLTYPISPPHTTPTQSLSAIFSSRLIIS</sequence>
<feature type="region of interest" description="Disordered" evidence="1">
    <location>
        <begin position="50"/>
        <end position="92"/>
    </location>
</feature>